<accession>C6W322</accession>
<dbReference type="Gene3D" id="2.150.10.10">
    <property type="entry name" value="Serralysin-like metalloprotease, C-terminal"/>
    <property type="match status" value="1"/>
</dbReference>
<name>C6W322_DYAFD</name>
<dbReference type="InterPro" id="IPR011049">
    <property type="entry name" value="Serralysin-like_metalloprot_C"/>
</dbReference>
<feature type="domain" description="Peptidase S74" evidence="3">
    <location>
        <begin position="237"/>
        <end position="330"/>
    </location>
</feature>
<sequence length="361" mass="39701">MKNPIIPARFFCQWHPDDSKLIPSIFVLTVLLLAPEFLFAQLGIGTKTPRERLHVFEGSVYAESKQLDPVNNSFPPQDSVYYKFQWFHRKGALRSMTERTGKGGFELVNIGPLSFATGYESFATGTGAFAAGREVFSSGNFSAGFGELVTVGGDYAFGQGYNVIASGLHSVALGTRVSTNSQTGSFILGDDGGGTSQNDAKNQMMMRFSGGYKLFTSSLNVLGVQLGAGGNAWSVISDVRKKENFAPVNGEDFLQKISQINLTSWNYKGQDPKIFRHYGPIAQDFFKAFGQDSYGTIGSDTTINQADFDGVNLIAIQALVKRTEQLQQMNDRLLGEIMTLKEELRTTSRAVKRRKAWVARK</sequence>
<evidence type="ECO:0000259" key="3">
    <source>
        <dbReference type="PROSITE" id="PS51688"/>
    </source>
</evidence>
<dbReference type="RefSeq" id="WP_015813976.1">
    <property type="nucleotide sequence ID" value="NC_013037.1"/>
</dbReference>
<dbReference type="SUPFAM" id="SSF101967">
    <property type="entry name" value="Adhesin YadA, collagen-binding domain"/>
    <property type="match status" value="1"/>
</dbReference>
<dbReference type="eggNOG" id="COG5295">
    <property type="taxonomic scope" value="Bacteria"/>
</dbReference>
<feature type="transmembrane region" description="Helical" evidence="2">
    <location>
        <begin position="21"/>
        <end position="44"/>
    </location>
</feature>
<dbReference type="KEGG" id="dfe:Dfer_4534"/>
<keyword evidence="2" id="KW-1133">Transmembrane helix</keyword>
<organism evidence="4 5">
    <name type="scientific">Dyadobacter fermentans (strain ATCC 700827 / DSM 18053 / CIP 107007 / KCTC 52180 / NS114)</name>
    <dbReference type="NCBI Taxonomy" id="471854"/>
    <lineage>
        <taxon>Bacteria</taxon>
        <taxon>Pseudomonadati</taxon>
        <taxon>Bacteroidota</taxon>
        <taxon>Cytophagia</taxon>
        <taxon>Cytophagales</taxon>
        <taxon>Spirosomataceae</taxon>
        <taxon>Dyadobacter</taxon>
    </lineage>
</organism>
<keyword evidence="5" id="KW-1185">Reference proteome</keyword>
<dbReference type="PROSITE" id="PS51688">
    <property type="entry name" value="ICA"/>
    <property type="match status" value="1"/>
</dbReference>
<evidence type="ECO:0000256" key="1">
    <source>
        <dbReference type="SAM" id="Coils"/>
    </source>
</evidence>
<proteinExistence type="predicted"/>
<dbReference type="HOGENOM" id="CLU_766693_0_0_10"/>
<keyword evidence="2" id="KW-0812">Transmembrane</keyword>
<dbReference type="OrthoDB" id="925207at2"/>
<protein>
    <recommendedName>
        <fullName evidence="3">Peptidase S74 domain-containing protein</fullName>
    </recommendedName>
</protein>
<dbReference type="AlphaFoldDB" id="C6W322"/>
<dbReference type="EMBL" id="CP001619">
    <property type="protein sequence ID" value="ACT95735.1"/>
    <property type="molecule type" value="Genomic_DNA"/>
</dbReference>
<reference evidence="4 5" key="1">
    <citation type="journal article" date="2009" name="Stand. Genomic Sci.">
        <title>Complete genome sequence of Dyadobacter fermentans type strain (NS114).</title>
        <authorList>
            <person name="Lang E."/>
            <person name="Lapidus A."/>
            <person name="Chertkov O."/>
            <person name="Brettin T."/>
            <person name="Detter J.C."/>
            <person name="Han C."/>
            <person name="Copeland A."/>
            <person name="Glavina Del Rio T."/>
            <person name="Nolan M."/>
            <person name="Chen F."/>
            <person name="Lucas S."/>
            <person name="Tice H."/>
            <person name="Cheng J.F."/>
            <person name="Land M."/>
            <person name="Hauser L."/>
            <person name="Chang Y.J."/>
            <person name="Jeffries C.D."/>
            <person name="Kopitz M."/>
            <person name="Bruce D."/>
            <person name="Goodwin L."/>
            <person name="Pitluck S."/>
            <person name="Ovchinnikova G."/>
            <person name="Pati A."/>
            <person name="Ivanova N."/>
            <person name="Mavrommatis K."/>
            <person name="Chen A."/>
            <person name="Palaniappan K."/>
            <person name="Chain P."/>
            <person name="Bristow J."/>
            <person name="Eisen J.A."/>
            <person name="Markowitz V."/>
            <person name="Hugenholtz P."/>
            <person name="Goker M."/>
            <person name="Rohde M."/>
            <person name="Kyrpides N.C."/>
            <person name="Klenk H.P."/>
        </authorList>
    </citation>
    <scope>NUCLEOTIDE SEQUENCE [LARGE SCALE GENOMIC DNA]</scope>
    <source>
        <strain evidence="5">ATCC 700827 / DSM 18053 / CIP 107007 / KCTC 52180 / NS114</strain>
    </source>
</reference>
<feature type="coiled-coil region" evidence="1">
    <location>
        <begin position="316"/>
        <end position="343"/>
    </location>
</feature>
<keyword evidence="2" id="KW-0472">Membrane</keyword>
<evidence type="ECO:0000313" key="4">
    <source>
        <dbReference type="EMBL" id="ACT95735.1"/>
    </source>
</evidence>
<dbReference type="Proteomes" id="UP000002011">
    <property type="component" value="Chromosome"/>
</dbReference>
<evidence type="ECO:0000256" key="2">
    <source>
        <dbReference type="SAM" id="Phobius"/>
    </source>
</evidence>
<dbReference type="InterPro" id="IPR030392">
    <property type="entry name" value="S74_ICA"/>
</dbReference>
<gene>
    <name evidence="4" type="ordered locus">Dfer_4534</name>
</gene>
<keyword evidence="1" id="KW-0175">Coiled coil</keyword>
<dbReference type="Pfam" id="PF13884">
    <property type="entry name" value="Peptidase_S74"/>
    <property type="match status" value="1"/>
</dbReference>
<dbReference type="STRING" id="471854.Dfer_4534"/>
<evidence type="ECO:0000313" key="5">
    <source>
        <dbReference type="Proteomes" id="UP000002011"/>
    </source>
</evidence>